<proteinExistence type="predicted"/>
<comment type="caution">
    <text evidence="1">The sequence shown here is derived from an EMBL/GenBank/DDBJ whole genome shotgun (WGS) entry which is preliminary data.</text>
</comment>
<keyword evidence="2" id="KW-1185">Reference proteome</keyword>
<reference evidence="1" key="1">
    <citation type="submission" date="2021-01" db="EMBL/GenBank/DDBJ databases">
        <authorList>
            <person name="Sun Q."/>
        </authorList>
    </citation>
    <scope>NUCLEOTIDE SEQUENCE</scope>
    <source>
        <strain evidence="1">YIM B02566</strain>
    </source>
</reference>
<evidence type="ECO:0000313" key="2">
    <source>
        <dbReference type="Proteomes" id="UP000616151"/>
    </source>
</evidence>
<organism evidence="1 2">
    <name type="scientific">Taklimakanibacter albus</name>
    <dbReference type="NCBI Taxonomy" id="2800327"/>
    <lineage>
        <taxon>Bacteria</taxon>
        <taxon>Pseudomonadati</taxon>
        <taxon>Pseudomonadota</taxon>
        <taxon>Alphaproteobacteria</taxon>
        <taxon>Hyphomicrobiales</taxon>
        <taxon>Aestuariivirgaceae</taxon>
        <taxon>Taklimakanibacter</taxon>
    </lineage>
</organism>
<sequence>MSRAPLMPKATAVWLVENTALTFRQIADFCGLHELEVKGIADGDVAQGIKGLDPVTGGQLTREEIEKGEKDAEYRLKLLEPKVNIAIQKATKGPRYTPVSKRGDRPDAIAWLLRYHPELPDSQIMKLVGTTKTTIAAIRDRTHWNAPNIKPVDPVSLGLCSQIDLDFAVQKAARKSGRGYVPDAEPVRTLIPAAAAVAPAEPHHEEAAPHAKKHEEEEYDADSVFAKLKGLKAPSEDE</sequence>
<evidence type="ECO:0000313" key="1">
    <source>
        <dbReference type="EMBL" id="MBK1867807.1"/>
    </source>
</evidence>
<protein>
    <submittedName>
        <fullName evidence="1">DUF1013 domain-containing protein</fullName>
    </submittedName>
</protein>
<name>A0ACC5R583_9HYPH</name>
<gene>
    <name evidence="1" type="ORF">JHL16_15725</name>
</gene>
<dbReference type="Proteomes" id="UP000616151">
    <property type="component" value="Unassembled WGS sequence"/>
</dbReference>
<dbReference type="EMBL" id="JAENHL010000007">
    <property type="protein sequence ID" value="MBK1867807.1"/>
    <property type="molecule type" value="Genomic_DNA"/>
</dbReference>
<accession>A0ACC5R583</accession>